<comment type="caution">
    <text evidence="1">The sequence shown here is derived from an EMBL/GenBank/DDBJ whole genome shotgun (WGS) entry which is preliminary data.</text>
</comment>
<name>A0A397GTQ4_9GLOM</name>
<protein>
    <submittedName>
        <fullName evidence="1">Uncharacterized protein</fullName>
    </submittedName>
</protein>
<dbReference type="EMBL" id="PQFF01000403">
    <property type="protein sequence ID" value="RHZ52443.1"/>
    <property type="molecule type" value="Genomic_DNA"/>
</dbReference>
<gene>
    <name evidence="1" type="ORF">Glove_461g77</name>
</gene>
<evidence type="ECO:0000313" key="2">
    <source>
        <dbReference type="Proteomes" id="UP000266861"/>
    </source>
</evidence>
<organism evidence="1 2">
    <name type="scientific">Diversispora epigaea</name>
    <dbReference type="NCBI Taxonomy" id="1348612"/>
    <lineage>
        <taxon>Eukaryota</taxon>
        <taxon>Fungi</taxon>
        <taxon>Fungi incertae sedis</taxon>
        <taxon>Mucoromycota</taxon>
        <taxon>Glomeromycotina</taxon>
        <taxon>Glomeromycetes</taxon>
        <taxon>Diversisporales</taxon>
        <taxon>Diversisporaceae</taxon>
        <taxon>Diversispora</taxon>
    </lineage>
</organism>
<dbReference type="OrthoDB" id="2415147at2759"/>
<dbReference type="AlphaFoldDB" id="A0A397GTQ4"/>
<evidence type="ECO:0000313" key="1">
    <source>
        <dbReference type="EMBL" id="RHZ52443.1"/>
    </source>
</evidence>
<dbReference type="Proteomes" id="UP000266861">
    <property type="component" value="Unassembled WGS sequence"/>
</dbReference>
<proteinExistence type="predicted"/>
<reference evidence="1 2" key="1">
    <citation type="submission" date="2018-08" db="EMBL/GenBank/DDBJ databases">
        <title>Genome and evolution of the arbuscular mycorrhizal fungus Diversispora epigaea (formerly Glomus versiforme) and its bacterial endosymbionts.</title>
        <authorList>
            <person name="Sun X."/>
            <person name="Fei Z."/>
            <person name="Harrison M."/>
        </authorList>
    </citation>
    <scope>NUCLEOTIDE SEQUENCE [LARGE SCALE GENOMIC DNA]</scope>
    <source>
        <strain evidence="1 2">IT104</strain>
    </source>
</reference>
<accession>A0A397GTQ4</accession>
<keyword evidence="2" id="KW-1185">Reference proteome</keyword>
<sequence length="226" mass="25632">MTNTLSTNLLRELNSKLVAEITEIREKYSEVETENTYRARKIHELFEKIGVDKIKNIKTYSANSISELSDILLTDLSEIEVSEKVEKTLPETEAHILTTPVPLTHISNSEDKTGVSISEESISNEPESINAFDEDLPDDPKEKQKHVIKMALECFPVLSLKYSNESGDYFTCSEICSICNKDHIKENIGFNVEGIWSSGDYINTKIYSLKCWKAYQNSIQIISIKA</sequence>